<name>A0A1X2GU57_9FUNG</name>
<keyword evidence="2 10" id="KW-0963">Cytoplasm</keyword>
<comment type="similarity">
    <text evidence="1">Belongs to the class I-like SAM-binding methyltransferase superfamily. TRM5/TYW2 family.</text>
</comment>
<dbReference type="GO" id="GO:0002939">
    <property type="term" value="P:tRNA N1-guanine methylation"/>
    <property type="evidence" value="ECO:0007669"/>
    <property type="project" value="EnsemblFungi"/>
</dbReference>
<dbReference type="Pfam" id="PF25133">
    <property type="entry name" value="TYW2_N_2"/>
    <property type="match status" value="1"/>
</dbReference>
<evidence type="ECO:0000313" key="14">
    <source>
        <dbReference type="Proteomes" id="UP000242146"/>
    </source>
</evidence>
<dbReference type="GO" id="GO:0005759">
    <property type="term" value="C:mitochondrial matrix"/>
    <property type="evidence" value="ECO:0007669"/>
    <property type="project" value="UniProtKB-SubCell"/>
</dbReference>
<dbReference type="PANTHER" id="PTHR23245">
    <property type="entry name" value="TRNA METHYLTRANSFERASE"/>
    <property type="match status" value="1"/>
</dbReference>
<dbReference type="OrthoDB" id="408788at2759"/>
<dbReference type="FunFam" id="3.30.300.110:FF:000001">
    <property type="entry name" value="tRNA (guanine(37)-N1)-methyltransferase"/>
    <property type="match status" value="1"/>
</dbReference>
<dbReference type="InterPro" id="IPR056744">
    <property type="entry name" value="TRM5/TYW2-like_N"/>
</dbReference>
<comment type="catalytic activity">
    <reaction evidence="9 10">
        <text>guanosine(37) in tRNA + S-adenosyl-L-methionine = N(1)-methylguanosine(37) in tRNA + S-adenosyl-L-homocysteine + H(+)</text>
        <dbReference type="Rhea" id="RHEA:36899"/>
        <dbReference type="Rhea" id="RHEA-COMP:10145"/>
        <dbReference type="Rhea" id="RHEA-COMP:10147"/>
        <dbReference type="ChEBI" id="CHEBI:15378"/>
        <dbReference type="ChEBI" id="CHEBI:57856"/>
        <dbReference type="ChEBI" id="CHEBI:59789"/>
        <dbReference type="ChEBI" id="CHEBI:73542"/>
        <dbReference type="ChEBI" id="CHEBI:74269"/>
        <dbReference type="EC" id="2.1.1.228"/>
    </reaction>
</comment>
<gene>
    <name evidence="10" type="primary">TRM5</name>
    <name evidence="13" type="ORF">DM01DRAFT_1332163</name>
</gene>
<dbReference type="EC" id="2.1.1.228" evidence="10"/>
<evidence type="ECO:0000256" key="7">
    <source>
        <dbReference type="ARBA" id="ARBA00023128"/>
    </source>
</evidence>
<evidence type="ECO:0000256" key="8">
    <source>
        <dbReference type="ARBA" id="ARBA00023242"/>
    </source>
</evidence>
<feature type="binding site" evidence="10">
    <location>
        <position position="216"/>
    </location>
    <ligand>
        <name>S-adenosyl-L-methionine</name>
        <dbReference type="ChEBI" id="CHEBI:59789"/>
    </ligand>
</feature>
<evidence type="ECO:0000256" key="5">
    <source>
        <dbReference type="ARBA" id="ARBA00022691"/>
    </source>
</evidence>
<dbReference type="Pfam" id="PF02475">
    <property type="entry name" value="TRM5-TYW2_MTfase"/>
    <property type="match status" value="1"/>
</dbReference>
<feature type="domain" description="SAM-dependent methyltransferase TRM5/TYW2-type" evidence="12">
    <location>
        <begin position="127"/>
        <end position="403"/>
    </location>
</feature>
<dbReference type="HAMAP" id="MF_03152">
    <property type="entry name" value="TRM5"/>
    <property type="match status" value="1"/>
</dbReference>
<evidence type="ECO:0000256" key="9">
    <source>
        <dbReference type="ARBA" id="ARBA00047783"/>
    </source>
</evidence>
<keyword evidence="5 10" id="KW-0949">S-adenosyl-L-methionine</keyword>
<dbReference type="SUPFAM" id="SSF53335">
    <property type="entry name" value="S-adenosyl-L-methionine-dependent methyltransferases"/>
    <property type="match status" value="1"/>
</dbReference>
<evidence type="ECO:0000256" key="2">
    <source>
        <dbReference type="ARBA" id="ARBA00022490"/>
    </source>
</evidence>
<keyword evidence="4 10" id="KW-0808">Transferase</keyword>
<dbReference type="PROSITE" id="PS51684">
    <property type="entry name" value="SAM_MT_TRM5_TYW2"/>
    <property type="match status" value="1"/>
</dbReference>
<feature type="binding site" evidence="10">
    <location>
        <begin position="254"/>
        <end position="255"/>
    </location>
    <ligand>
        <name>S-adenosyl-L-methionine</name>
        <dbReference type="ChEBI" id="CHEBI:59789"/>
    </ligand>
</feature>
<evidence type="ECO:0000256" key="11">
    <source>
        <dbReference type="SAM" id="MobiDB-lite"/>
    </source>
</evidence>
<keyword evidence="3 10" id="KW-0489">Methyltransferase</keyword>
<dbReference type="InterPro" id="IPR025792">
    <property type="entry name" value="tRNA_Gua_MeTrfase_euk"/>
</dbReference>
<protein>
    <recommendedName>
        <fullName evidence="10">tRNA (guanine(37)-N1)-methyltransferase</fullName>
        <ecNumber evidence="10">2.1.1.228</ecNumber>
    </recommendedName>
    <alternativeName>
        <fullName evidence="10">M1G-methyltransferase</fullName>
    </alternativeName>
    <alternativeName>
        <fullName evidence="10">tRNA [GM37] methyltransferase</fullName>
    </alternativeName>
    <alternativeName>
        <fullName evidence="10">tRNA methyltransferase 5</fullName>
    </alternativeName>
</protein>
<evidence type="ECO:0000256" key="3">
    <source>
        <dbReference type="ARBA" id="ARBA00022603"/>
    </source>
</evidence>
<keyword evidence="14" id="KW-1185">Reference proteome</keyword>
<dbReference type="GO" id="GO:0070901">
    <property type="term" value="P:mitochondrial tRNA methylation"/>
    <property type="evidence" value="ECO:0007669"/>
    <property type="project" value="EnsemblFungi"/>
</dbReference>
<dbReference type="InterPro" id="IPR030382">
    <property type="entry name" value="MeTrfase_TRM5/TYW2"/>
</dbReference>
<dbReference type="STRING" id="101127.A0A1X2GU57"/>
<feature type="binding site" evidence="10">
    <location>
        <begin position="283"/>
        <end position="284"/>
    </location>
    <ligand>
        <name>S-adenosyl-L-methionine</name>
        <dbReference type="ChEBI" id="CHEBI:59789"/>
    </ligand>
</feature>
<organism evidence="13 14">
    <name type="scientific">Hesseltinella vesiculosa</name>
    <dbReference type="NCBI Taxonomy" id="101127"/>
    <lineage>
        <taxon>Eukaryota</taxon>
        <taxon>Fungi</taxon>
        <taxon>Fungi incertae sedis</taxon>
        <taxon>Mucoromycota</taxon>
        <taxon>Mucoromycotina</taxon>
        <taxon>Mucoromycetes</taxon>
        <taxon>Mucorales</taxon>
        <taxon>Cunninghamellaceae</taxon>
        <taxon>Hesseltinella</taxon>
    </lineage>
</organism>
<comment type="subunit">
    <text evidence="10">Monomer.</text>
</comment>
<accession>A0A1X2GU57</accession>
<keyword evidence="6 10" id="KW-0819">tRNA processing</keyword>
<dbReference type="AlphaFoldDB" id="A0A1X2GU57"/>
<comment type="caution">
    <text evidence="13">The sequence shown here is derived from an EMBL/GenBank/DDBJ whole genome shotgun (WGS) entry which is preliminary data.</text>
</comment>
<evidence type="ECO:0000259" key="12">
    <source>
        <dbReference type="PROSITE" id="PS51684"/>
    </source>
</evidence>
<comment type="subcellular location">
    <subcellularLocation>
        <location evidence="10">Mitochondrion matrix</location>
    </subcellularLocation>
    <subcellularLocation>
        <location evidence="10">Nucleus</location>
    </subcellularLocation>
    <subcellularLocation>
        <location evidence="10">Cytoplasm</location>
    </subcellularLocation>
    <text evidence="10">Predominantly in the mitochondria and in the nucleus.</text>
</comment>
<dbReference type="EMBL" id="MCGT01000003">
    <property type="protein sequence ID" value="ORX61562.1"/>
    <property type="molecule type" value="Genomic_DNA"/>
</dbReference>
<dbReference type="Proteomes" id="UP000242146">
    <property type="component" value="Unassembled WGS sequence"/>
</dbReference>
<comment type="similarity">
    <text evidence="10">Belongs to the TRM5 / TYW2 family.</text>
</comment>
<dbReference type="PANTHER" id="PTHR23245:SF36">
    <property type="entry name" value="TRNA (GUANINE(37)-N1)-METHYLTRANSFERASE"/>
    <property type="match status" value="1"/>
</dbReference>
<keyword evidence="7 10" id="KW-0496">Mitochondrion</keyword>
<dbReference type="Gene3D" id="3.30.300.110">
    <property type="entry name" value="Met-10+ protein-like domains"/>
    <property type="match status" value="1"/>
</dbReference>
<dbReference type="InterPro" id="IPR056743">
    <property type="entry name" value="TRM5-TYW2-like_MTfase"/>
</dbReference>
<comment type="function">
    <text evidence="10">Specifically methylates the N1 position of guanosine-37 in various cytoplasmic and mitochondrial tRNAs. Methylation is not dependent on the nature of the nucleoside 5' of the target nucleoside. This is the first step in the biosynthesis of wybutosine (yW), a modified base adjacent to the anticodon of tRNAs and required for accurate decoding.</text>
</comment>
<sequence>MLAPPAQHGMTVLNREAFKLSFQTLAVRVPAKGVTQLQKSLQKDVLLLPRLRSVANDPDSKDIKLVLLREDLTNIESLTSEKKKVVDEQGLAVVHHTVELGYDYWTADQILHAIIPLDKVKEIPTSFTNVGHIAHMNLREDLYPWKHIIGQVILDKNKTVTSVVNKINNIDTKFRFFEMEVLAGDKNMVTEVKESNCRFQFDFSKVYWNSRLHTEHERLVKEFQKEQLVCDVFAGVGPFAVPASKKGVNVYANDLNPESYRWLKNNKALNKIPDSRLMPYNLDGAEFIQQAVKDLSEKQGNTTWRTFDHFVMNLPDTAIEFLGAFTGLYKDQKALYDAADPKPLLPMVHCHCFTKSDEPAKDIAERVEHYIGSPYDPATSKLHFVRNVAPKKDMYCISFRLTPAMAFGTSIEKRKQDSDPSSPPTTKRQAV</sequence>
<keyword evidence="8 10" id="KW-0539">Nucleus</keyword>
<evidence type="ECO:0000256" key="4">
    <source>
        <dbReference type="ARBA" id="ARBA00022679"/>
    </source>
</evidence>
<feature type="region of interest" description="Disordered" evidence="11">
    <location>
        <begin position="411"/>
        <end position="431"/>
    </location>
</feature>
<evidence type="ECO:0000256" key="6">
    <source>
        <dbReference type="ARBA" id="ARBA00022694"/>
    </source>
</evidence>
<dbReference type="Gene3D" id="3.40.50.150">
    <property type="entry name" value="Vaccinia Virus protein VP39"/>
    <property type="match status" value="1"/>
</dbReference>
<dbReference type="InterPro" id="IPR029063">
    <property type="entry name" value="SAM-dependent_MTases_sf"/>
</dbReference>
<reference evidence="13 14" key="1">
    <citation type="submission" date="2016-07" db="EMBL/GenBank/DDBJ databases">
        <title>Pervasive Adenine N6-methylation of Active Genes in Fungi.</title>
        <authorList>
            <consortium name="DOE Joint Genome Institute"/>
            <person name="Mondo S.J."/>
            <person name="Dannebaum R.O."/>
            <person name="Kuo R.C."/>
            <person name="Labutti K."/>
            <person name="Haridas S."/>
            <person name="Kuo A."/>
            <person name="Salamov A."/>
            <person name="Ahrendt S.R."/>
            <person name="Lipzen A."/>
            <person name="Sullivan W."/>
            <person name="Andreopoulos W.B."/>
            <person name="Clum A."/>
            <person name="Lindquist E."/>
            <person name="Daum C."/>
            <person name="Ramamoorthy G.K."/>
            <person name="Gryganskyi A."/>
            <person name="Culley D."/>
            <person name="Magnuson J.K."/>
            <person name="James T.Y."/>
            <person name="O'Malley M.A."/>
            <person name="Stajich J.E."/>
            <person name="Spatafora J.W."/>
            <person name="Visel A."/>
            <person name="Grigoriev I.V."/>
        </authorList>
    </citation>
    <scope>NUCLEOTIDE SEQUENCE [LARGE SCALE GENOMIC DNA]</scope>
    <source>
        <strain evidence="13 14">NRRL 3301</strain>
    </source>
</reference>
<dbReference type="GO" id="GO:0052906">
    <property type="term" value="F:tRNA (guanine(37)-N1)-methyltransferase activity"/>
    <property type="evidence" value="ECO:0007669"/>
    <property type="project" value="UniProtKB-UniRule"/>
</dbReference>
<evidence type="ECO:0000256" key="10">
    <source>
        <dbReference type="HAMAP-Rule" id="MF_03152"/>
    </source>
</evidence>
<proteinExistence type="inferred from homology"/>
<evidence type="ECO:0000256" key="1">
    <source>
        <dbReference type="ARBA" id="ARBA00009775"/>
    </source>
</evidence>
<dbReference type="GO" id="GO:0005634">
    <property type="term" value="C:nucleus"/>
    <property type="evidence" value="ECO:0007669"/>
    <property type="project" value="UniProtKB-SubCell"/>
</dbReference>
<feature type="binding site" evidence="10">
    <location>
        <position position="313"/>
    </location>
    <ligand>
        <name>S-adenosyl-L-methionine</name>
        <dbReference type="ChEBI" id="CHEBI:59789"/>
    </ligand>
</feature>
<evidence type="ECO:0000313" key="13">
    <source>
        <dbReference type="EMBL" id="ORX61562.1"/>
    </source>
</evidence>
<dbReference type="CDD" id="cd02440">
    <property type="entry name" value="AdoMet_MTases"/>
    <property type="match status" value="1"/>
</dbReference>